<evidence type="ECO:0000313" key="2">
    <source>
        <dbReference type="Proteomes" id="UP000032336"/>
    </source>
</evidence>
<keyword evidence="2" id="KW-1185">Reference proteome</keyword>
<dbReference type="EMBL" id="JXUW01000024">
    <property type="protein sequence ID" value="KJE75974.1"/>
    <property type="molecule type" value="Genomic_DNA"/>
</dbReference>
<dbReference type="AlphaFoldDB" id="A0A0D8FSP9"/>
<dbReference type="GeneID" id="78373322"/>
<name>A0A0D8FSP9_9ACTN</name>
<gene>
    <name evidence="1" type="ORF">FEAC_22710</name>
</gene>
<sequence>MNPNEPRTGAGAETGARSVDDISVRLFDALQEIAAETAAWEAVRRHHQAVRKLETSHFDDLLRNRHQIRLTVGLNRLIGQIVGYAPDAITLVTQDERVHLINTSAISSMQFMDARKEPAEALVSFATELERLASQSVCSLTDISGHTDTLELLITLAEDYLYYRSHGGFPTALRLTHIALVSPGLPVSYNASY</sequence>
<organism evidence="1 2">
    <name type="scientific">Ferrimicrobium acidiphilum DSM 19497</name>
    <dbReference type="NCBI Taxonomy" id="1121877"/>
    <lineage>
        <taxon>Bacteria</taxon>
        <taxon>Bacillati</taxon>
        <taxon>Actinomycetota</taxon>
        <taxon>Acidimicrobiia</taxon>
        <taxon>Acidimicrobiales</taxon>
        <taxon>Acidimicrobiaceae</taxon>
        <taxon>Ferrimicrobium</taxon>
    </lineage>
</organism>
<accession>A0A0D8FSP9</accession>
<dbReference type="RefSeq" id="WP_035390273.1">
    <property type="nucleotide sequence ID" value="NZ_JQKF01000022.1"/>
</dbReference>
<comment type="caution">
    <text evidence="1">The sequence shown here is derived from an EMBL/GenBank/DDBJ whole genome shotgun (WGS) entry which is preliminary data.</text>
</comment>
<proteinExistence type="predicted"/>
<protein>
    <submittedName>
        <fullName evidence="1">Uncharacterized protein</fullName>
    </submittedName>
</protein>
<reference evidence="1 2" key="1">
    <citation type="submission" date="2015-01" db="EMBL/GenBank/DDBJ databases">
        <title>Draft genome of the acidophilic iron oxidizer Ferrimicrobium acidiphilum strain T23.</title>
        <authorList>
            <person name="Poehlein A."/>
            <person name="Eisen S."/>
            <person name="Schloemann M."/>
            <person name="Johnson B.D."/>
            <person name="Daniel R."/>
            <person name="Muehling M."/>
        </authorList>
    </citation>
    <scope>NUCLEOTIDE SEQUENCE [LARGE SCALE GENOMIC DNA]</scope>
    <source>
        <strain evidence="1 2">T23</strain>
    </source>
</reference>
<dbReference type="Proteomes" id="UP000032336">
    <property type="component" value="Unassembled WGS sequence"/>
</dbReference>
<evidence type="ECO:0000313" key="1">
    <source>
        <dbReference type="EMBL" id="KJE75974.1"/>
    </source>
</evidence>
<dbReference type="STRING" id="1121877.FEAC_22710"/>